<reference evidence="6" key="2">
    <citation type="journal article" date="2021" name="PeerJ">
        <title>Extensive microbial diversity within the chicken gut microbiome revealed by metagenomics and culture.</title>
        <authorList>
            <person name="Gilroy R."/>
            <person name="Ravi A."/>
            <person name="Getino M."/>
            <person name="Pursley I."/>
            <person name="Horton D.L."/>
            <person name="Alikhan N.F."/>
            <person name="Baker D."/>
            <person name="Gharbi K."/>
            <person name="Hall N."/>
            <person name="Watson M."/>
            <person name="Adriaenssens E.M."/>
            <person name="Foster-Nyarko E."/>
            <person name="Jarju S."/>
            <person name="Secka A."/>
            <person name="Antonio M."/>
            <person name="Oren A."/>
            <person name="Chaudhuri R.R."/>
            <person name="La Ragione R."/>
            <person name="Hildebrand F."/>
            <person name="Pallen M.J."/>
        </authorList>
    </citation>
    <scope>NUCLEOTIDE SEQUENCE</scope>
    <source>
        <strain evidence="6">10192</strain>
    </source>
</reference>
<reference evidence="6" key="1">
    <citation type="submission" date="2020-10" db="EMBL/GenBank/DDBJ databases">
        <authorList>
            <person name="Gilroy R."/>
        </authorList>
    </citation>
    <scope>NUCLEOTIDE SEQUENCE</scope>
    <source>
        <strain evidence="6">10192</strain>
    </source>
</reference>
<dbReference type="CDD" id="cd17535">
    <property type="entry name" value="REC_NarL-like"/>
    <property type="match status" value="1"/>
</dbReference>
<dbReference type="InterPro" id="IPR058245">
    <property type="entry name" value="NreC/VraR/RcsB-like_REC"/>
</dbReference>
<keyword evidence="2" id="KW-0238">DNA-binding</keyword>
<dbReference type="InterPro" id="IPR039420">
    <property type="entry name" value="WalR-like"/>
</dbReference>
<dbReference type="SUPFAM" id="SSF52172">
    <property type="entry name" value="CheY-like"/>
    <property type="match status" value="1"/>
</dbReference>
<dbReference type="InterPro" id="IPR001789">
    <property type="entry name" value="Sig_transdc_resp-reg_receiver"/>
</dbReference>
<dbReference type="Pfam" id="PF00196">
    <property type="entry name" value="GerE"/>
    <property type="match status" value="1"/>
</dbReference>
<dbReference type="PRINTS" id="PR00038">
    <property type="entry name" value="HTHLUXR"/>
</dbReference>
<gene>
    <name evidence="6" type="ORF">IAC76_07820</name>
</gene>
<dbReference type="InterPro" id="IPR016032">
    <property type="entry name" value="Sig_transdc_resp-reg_C-effctor"/>
</dbReference>
<evidence type="ECO:0000256" key="3">
    <source>
        <dbReference type="PROSITE-ProRule" id="PRU00169"/>
    </source>
</evidence>
<dbReference type="GO" id="GO:0006355">
    <property type="term" value="P:regulation of DNA-templated transcription"/>
    <property type="evidence" value="ECO:0007669"/>
    <property type="project" value="InterPro"/>
</dbReference>
<dbReference type="PROSITE" id="PS50043">
    <property type="entry name" value="HTH_LUXR_2"/>
    <property type="match status" value="1"/>
</dbReference>
<evidence type="ECO:0000313" key="6">
    <source>
        <dbReference type="EMBL" id="MBO8431279.1"/>
    </source>
</evidence>
<proteinExistence type="predicted"/>
<dbReference type="GO" id="GO:0000160">
    <property type="term" value="P:phosphorelay signal transduction system"/>
    <property type="evidence" value="ECO:0007669"/>
    <property type="project" value="InterPro"/>
</dbReference>
<evidence type="ECO:0000259" key="4">
    <source>
        <dbReference type="PROSITE" id="PS50043"/>
    </source>
</evidence>
<dbReference type="GO" id="GO:0003677">
    <property type="term" value="F:DNA binding"/>
    <property type="evidence" value="ECO:0007669"/>
    <property type="project" value="UniProtKB-KW"/>
</dbReference>
<keyword evidence="1 3" id="KW-0597">Phosphoprotein</keyword>
<dbReference type="Pfam" id="PF00072">
    <property type="entry name" value="Response_reg"/>
    <property type="match status" value="1"/>
</dbReference>
<name>A0A9D9DU19_9BACT</name>
<feature type="domain" description="Response regulatory" evidence="5">
    <location>
        <begin position="5"/>
        <end position="121"/>
    </location>
</feature>
<dbReference type="EMBL" id="JADIND010000173">
    <property type="protein sequence ID" value="MBO8431279.1"/>
    <property type="molecule type" value="Genomic_DNA"/>
</dbReference>
<feature type="modified residue" description="4-aspartylphosphate" evidence="3">
    <location>
        <position position="56"/>
    </location>
</feature>
<dbReference type="SUPFAM" id="SSF46894">
    <property type="entry name" value="C-terminal effector domain of the bipartite response regulators"/>
    <property type="match status" value="1"/>
</dbReference>
<organism evidence="6 7">
    <name type="scientific">Candidatus Scatousia excrementipullorum</name>
    <dbReference type="NCBI Taxonomy" id="2840936"/>
    <lineage>
        <taxon>Bacteria</taxon>
        <taxon>Candidatus Scatousia</taxon>
    </lineage>
</organism>
<sequence>MKDISVYIVEDYKLTRTAYIHYLSDVSGITVLKAFETAEECIDCMQDKPADIVLMDLGLPYMNGIEATKIIHKNFPKTKVIVLTSHDRNEEIYASLASGANAYTLKDINLDELVNVIRSVYKGSVWIDSRIARMALAAFPKPQSTKSMDNLYSKPNLNIELTERELDVLRLIVEGKSNVEIAGELNVSQHTAKSHVCKILSKLAVTDRVQAAVKAVKYNLF</sequence>
<dbReference type="CDD" id="cd06170">
    <property type="entry name" value="LuxR_C_like"/>
    <property type="match status" value="1"/>
</dbReference>
<comment type="caution">
    <text evidence="6">The sequence shown here is derived from an EMBL/GenBank/DDBJ whole genome shotgun (WGS) entry which is preliminary data.</text>
</comment>
<evidence type="ECO:0000313" key="7">
    <source>
        <dbReference type="Proteomes" id="UP000823632"/>
    </source>
</evidence>
<dbReference type="Proteomes" id="UP000823632">
    <property type="component" value="Unassembled WGS sequence"/>
</dbReference>
<dbReference type="SMART" id="SM00448">
    <property type="entry name" value="REC"/>
    <property type="match status" value="1"/>
</dbReference>
<evidence type="ECO:0000256" key="2">
    <source>
        <dbReference type="ARBA" id="ARBA00023125"/>
    </source>
</evidence>
<evidence type="ECO:0000256" key="1">
    <source>
        <dbReference type="ARBA" id="ARBA00022553"/>
    </source>
</evidence>
<dbReference type="PROSITE" id="PS50110">
    <property type="entry name" value="RESPONSE_REGULATORY"/>
    <property type="match status" value="1"/>
</dbReference>
<dbReference type="Gene3D" id="3.40.50.2300">
    <property type="match status" value="1"/>
</dbReference>
<dbReference type="AlphaFoldDB" id="A0A9D9DU19"/>
<accession>A0A9D9DU19</accession>
<dbReference type="InterPro" id="IPR000792">
    <property type="entry name" value="Tscrpt_reg_LuxR_C"/>
</dbReference>
<dbReference type="InterPro" id="IPR011006">
    <property type="entry name" value="CheY-like_superfamily"/>
</dbReference>
<dbReference type="PANTHER" id="PTHR43214:SF43">
    <property type="entry name" value="TWO-COMPONENT RESPONSE REGULATOR"/>
    <property type="match status" value="1"/>
</dbReference>
<dbReference type="SMART" id="SM00421">
    <property type="entry name" value="HTH_LUXR"/>
    <property type="match status" value="1"/>
</dbReference>
<dbReference type="PANTHER" id="PTHR43214">
    <property type="entry name" value="TWO-COMPONENT RESPONSE REGULATOR"/>
    <property type="match status" value="1"/>
</dbReference>
<feature type="domain" description="HTH luxR-type" evidence="4">
    <location>
        <begin position="154"/>
        <end position="219"/>
    </location>
</feature>
<protein>
    <submittedName>
        <fullName evidence="6">Response regulator transcription factor</fullName>
    </submittedName>
</protein>
<evidence type="ECO:0000259" key="5">
    <source>
        <dbReference type="PROSITE" id="PS50110"/>
    </source>
</evidence>